<name>A0A5J5AGJ7_9ASTE</name>
<sequence length="156" mass="17609">MNSLSLSPKKPSSHSPHRWWISTISFVKYSMFVSTMTICAMIGAITSGQLADFIGHKGAGWDFGEALSHLRHVTTGSNVQHNYIIGFCSLSTNQILSGITILLQDKEVDGLQDIIDDKWVKINIRCVREFKRLYLLYIGRFISRSLLSFPDLLFVV</sequence>
<reference evidence="1 2" key="1">
    <citation type="submission" date="2019-09" db="EMBL/GenBank/DDBJ databases">
        <title>A chromosome-level genome assembly of the Chinese tupelo Nyssa sinensis.</title>
        <authorList>
            <person name="Yang X."/>
            <person name="Kang M."/>
            <person name="Yang Y."/>
            <person name="Xiong H."/>
            <person name="Wang M."/>
            <person name="Zhang Z."/>
            <person name="Wang Z."/>
            <person name="Wu H."/>
            <person name="Ma T."/>
            <person name="Liu J."/>
            <person name="Xi Z."/>
        </authorList>
    </citation>
    <scope>NUCLEOTIDE SEQUENCE [LARGE SCALE GENOMIC DNA]</scope>
    <source>
        <strain evidence="1">J267</strain>
        <tissue evidence="1">Leaf</tissue>
    </source>
</reference>
<accession>A0A5J5AGJ7</accession>
<protein>
    <submittedName>
        <fullName evidence="1">Uncharacterized protein</fullName>
    </submittedName>
</protein>
<dbReference type="EMBL" id="CM018044">
    <property type="protein sequence ID" value="KAA8529339.1"/>
    <property type="molecule type" value="Genomic_DNA"/>
</dbReference>
<proteinExistence type="predicted"/>
<evidence type="ECO:0000313" key="2">
    <source>
        <dbReference type="Proteomes" id="UP000325577"/>
    </source>
</evidence>
<organism evidence="1 2">
    <name type="scientific">Nyssa sinensis</name>
    <dbReference type="NCBI Taxonomy" id="561372"/>
    <lineage>
        <taxon>Eukaryota</taxon>
        <taxon>Viridiplantae</taxon>
        <taxon>Streptophyta</taxon>
        <taxon>Embryophyta</taxon>
        <taxon>Tracheophyta</taxon>
        <taxon>Spermatophyta</taxon>
        <taxon>Magnoliopsida</taxon>
        <taxon>eudicotyledons</taxon>
        <taxon>Gunneridae</taxon>
        <taxon>Pentapetalae</taxon>
        <taxon>asterids</taxon>
        <taxon>Cornales</taxon>
        <taxon>Nyssaceae</taxon>
        <taxon>Nyssa</taxon>
    </lineage>
</organism>
<evidence type="ECO:0000313" key="1">
    <source>
        <dbReference type="EMBL" id="KAA8529339.1"/>
    </source>
</evidence>
<keyword evidence="2" id="KW-1185">Reference proteome</keyword>
<dbReference type="AlphaFoldDB" id="A0A5J5AGJ7"/>
<gene>
    <name evidence="1" type="ORF">F0562_033862</name>
</gene>
<dbReference type="OrthoDB" id="6612291at2759"/>
<dbReference type="Proteomes" id="UP000325577">
    <property type="component" value="Linkage Group LG20"/>
</dbReference>